<proteinExistence type="predicted"/>
<organism evidence="2 3">
    <name type="scientific">Rubellimicrobium aerolatum</name>
    <dbReference type="NCBI Taxonomy" id="490979"/>
    <lineage>
        <taxon>Bacteria</taxon>
        <taxon>Pseudomonadati</taxon>
        <taxon>Pseudomonadota</taxon>
        <taxon>Alphaproteobacteria</taxon>
        <taxon>Rhodobacterales</taxon>
        <taxon>Roseobacteraceae</taxon>
        <taxon>Rubellimicrobium</taxon>
    </lineage>
</organism>
<name>A0ABW0S8D6_9RHOB</name>
<evidence type="ECO:0000313" key="2">
    <source>
        <dbReference type="EMBL" id="MFC5565163.1"/>
    </source>
</evidence>
<keyword evidence="3" id="KW-1185">Reference proteome</keyword>
<evidence type="ECO:0000256" key="1">
    <source>
        <dbReference type="SAM" id="SignalP"/>
    </source>
</evidence>
<feature type="signal peptide" evidence="1">
    <location>
        <begin position="1"/>
        <end position="22"/>
    </location>
</feature>
<dbReference type="EMBL" id="JBHSNA010000001">
    <property type="protein sequence ID" value="MFC5565163.1"/>
    <property type="molecule type" value="Genomic_DNA"/>
</dbReference>
<dbReference type="Proteomes" id="UP001596056">
    <property type="component" value="Unassembled WGS sequence"/>
</dbReference>
<keyword evidence="1" id="KW-0732">Signal</keyword>
<gene>
    <name evidence="2" type="ORF">ACFPOC_01850</name>
</gene>
<comment type="caution">
    <text evidence="2">The sequence shown here is derived from an EMBL/GenBank/DDBJ whole genome shotgun (WGS) entry which is preliminary data.</text>
</comment>
<feature type="chain" id="PRO_5046478447" description="Porin family protein" evidence="1">
    <location>
        <begin position="23"/>
        <end position="230"/>
    </location>
</feature>
<dbReference type="RefSeq" id="WP_209836777.1">
    <property type="nucleotide sequence ID" value="NZ_JAGGJP010000001.1"/>
</dbReference>
<dbReference type="SUPFAM" id="SSF56935">
    <property type="entry name" value="Porins"/>
    <property type="match status" value="1"/>
</dbReference>
<reference evidence="3" key="1">
    <citation type="journal article" date="2019" name="Int. J. Syst. Evol. Microbiol.">
        <title>The Global Catalogue of Microorganisms (GCM) 10K type strain sequencing project: providing services to taxonomists for standard genome sequencing and annotation.</title>
        <authorList>
            <consortium name="The Broad Institute Genomics Platform"/>
            <consortium name="The Broad Institute Genome Sequencing Center for Infectious Disease"/>
            <person name="Wu L."/>
            <person name="Ma J."/>
        </authorList>
    </citation>
    <scope>NUCLEOTIDE SEQUENCE [LARGE SCALE GENOMIC DNA]</scope>
    <source>
        <strain evidence="3">KACC 11588</strain>
    </source>
</reference>
<accession>A0ABW0S8D6</accession>
<evidence type="ECO:0000313" key="3">
    <source>
        <dbReference type="Proteomes" id="UP001596056"/>
    </source>
</evidence>
<evidence type="ECO:0008006" key="4">
    <source>
        <dbReference type="Google" id="ProtNLM"/>
    </source>
</evidence>
<sequence length="230" mass="23342">MTIPLRSALAALLALVPGLAAAQGFSGAEISAELLAFGDGLDLGEKEYRGALEFEVWGGFGAAADLSYHNSSGIGLGGHNATLHGFYDRLGLATVGGYIARDTKDESDIGLYGVEAATELMGGSVQGALGGYGGDDGEGAMLSVAGRYGFGNFAATGFAGGVSGDVEGSRLALGGEYQLGMGPTLYAELGRRSEDDDPKTYVAVGARLAIGPKAGTTFDSRSLFEILPGR</sequence>
<protein>
    <recommendedName>
        <fullName evidence="4">Porin family protein</fullName>
    </recommendedName>
</protein>